<accession>A0A1D8AXL6</accession>
<dbReference type="KEGG" id="obg:Verru16b_02719"/>
<proteinExistence type="predicted"/>
<dbReference type="Gene3D" id="1.25.40.10">
    <property type="entry name" value="Tetratricopeptide repeat domain"/>
    <property type="match status" value="1"/>
</dbReference>
<keyword evidence="3" id="KW-1185">Reference proteome</keyword>
<sequence length="165" mass="17827">MNEPPEIPAWKEELDAIVGARAHGQLAAILPRLQQLDARHPNVAEIAYQLAWTCDVLGRDAEALPWYEKAVALGLPGNELAGALLGLGSTLRQLGQFERSASVLRSAQLQFPDNREFDAFLALTLHAAGQSGEALRVALDALCDTAEDPGIRAYQRAIRHAAAKL</sequence>
<protein>
    <submittedName>
        <fullName evidence="2">Tetratrico peptide repeat protein</fullName>
    </submittedName>
</protein>
<reference evidence="2 3" key="1">
    <citation type="submission" date="2016-06" db="EMBL/GenBank/DDBJ databases">
        <title>Three novel species with peptidoglycan cell walls form the new genus Lacunisphaera gen. nov. in the family Opitutaceae of the verrucomicrobial subdivision 4.</title>
        <authorList>
            <person name="Rast P."/>
            <person name="Gloeckner I."/>
            <person name="Jogler M."/>
            <person name="Boedeker C."/>
            <person name="Jeske O."/>
            <person name="Wiegand S."/>
            <person name="Reinhardt R."/>
            <person name="Schumann P."/>
            <person name="Rohde M."/>
            <person name="Spring S."/>
            <person name="Gloeckner F.O."/>
            <person name="Jogler C."/>
        </authorList>
    </citation>
    <scope>NUCLEOTIDE SEQUENCE [LARGE SCALE GENOMIC DNA]</scope>
    <source>
        <strain evidence="2 3">IG16b</strain>
    </source>
</reference>
<dbReference type="InterPro" id="IPR011990">
    <property type="entry name" value="TPR-like_helical_dom_sf"/>
</dbReference>
<dbReference type="EMBL" id="CP016094">
    <property type="protein sequence ID" value="AOS45635.1"/>
    <property type="molecule type" value="Genomic_DNA"/>
</dbReference>
<name>A0A1D8AXL6_9BACT</name>
<dbReference type="Proteomes" id="UP000095228">
    <property type="component" value="Chromosome"/>
</dbReference>
<dbReference type="SUPFAM" id="SSF48452">
    <property type="entry name" value="TPR-like"/>
    <property type="match status" value="1"/>
</dbReference>
<evidence type="ECO:0000259" key="1">
    <source>
        <dbReference type="Pfam" id="PF12688"/>
    </source>
</evidence>
<feature type="domain" description="Tetratrico peptide repeat group 5" evidence="1">
    <location>
        <begin position="46"/>
        <end position="165"/>
    </location>
</feature>
<dbReference type="STRING" id="1838286.Verru16b_02719"/>
<evidence type="ECO:0000313" key="2">
    <source>
        <dbReference type="EMBL" id="AOS45635.1"/>
    </source>
</evidence>
<dbReference type="RefSeq" id="WP_069962761.1">
    <property type="nucleotide sequence ID" value="NZ_CP016094.1"/>
</dbReference>
<dbReference type="Pfam" id="PF12688">
    <property type="entry name" value="TPR_5"/>
    <property type="match status" value="1"/>
</dbReference>
<organism evidence="2 3">
    <name type="scientific">Lacunisphaera limnophila</name>
    <dbReference type="NCBI Taxonomy" id="1838286"/>
    <lineage>
        <taxon>Bacteria</taxon>
        <taxon>Pseudomonadati</taxon>
        <taxon>Verrucomicrobiota</taxon>
        <taxon>Opitutia</taxon>
        <taxon>Opitutales</taxon>
        <taxon>Opitutaceae</taxon>
        <taxon>Lacunisphaera</taxon>
    </lineage>
</organism>
<gene>
    <name evidence="2" type="ORF">Verru16b_02719</name>
</gene>
<dbReference type="InterPro" id="IPR041656">
    <property type="entry name" value="TPR_5"/>
</dbReference>
<evidence type="ECO:0000313" key="3">
    <source>
        <dbReference type="Proteomes" id="UP000095228"/>
    </source>
</evidence>
<dbReference type="AlphaFoldDB" id="A0A1D8AXL6"/>